<dbReference type="EMBL" id="CP001291">
    <property type="protein sequence ID" value="ACK71400.1"/>
    <property type="molecule type" value="Genomic_DNA"/>
</dbReference>
<gene>
    <name evidence="2" type="ordered locus">PCC7424_2998</name>
</gene>
<evidence type="ECO:0000313" key="2">
    <source>
        <dbReference type="EMBL" id="ACK71400.1"/>
    </source>
</evidence>
<evidence type="ECO:0000256" key="1">
    <source>
        <dbReference type="SAM" id="Coils"/>
    </source>
</evidence>
<dbReference type="OrthoDB" id="559923at2"/>
<feature type="coiled-coil region" evidence="1">
    <location>
        <begin position="104"/>
        <end position="165"/>
    </location>
</feature>
<protein>
    <submittedName>
        <fullName evidence="2">Uncharacterized protein</fullName>
    </submittedName>
</protein>
<dbReference type="AlphaFoldDB" id="B7KA44"/>
<feature type="coiled-coil region" evidence="1">
    <location>
        <begin position="219"/>
        <end position="277"/>
    </location>
</feature>
<proteinExistence type="predicted"/>
<feature type="coiled-coil region" evidence="1">
    <location>
        <begin position="328"/>
        <end position="391"/>
    </location>
</feature>
<feature type="coiled-coil region" evidence="1">
    <location>
        <begin position="435"/>
        <end position="487"/>
    </location>
</feature>
<evidence type="ECO:0000313" key="3">
    <source>
        <dbReference type="Proteomes" id="UP000002384"/>
    </source>
</evidence>
<dbReference type="InterPro" id="IPR047813">
    <property type="entry name" value="HmpF"/>
</dbReference>
<dbReference type="eggNOG" id="COG1511">
    <property type="taxonomic scope" value="Bacteria"/>
</dbReference>
<dbReference type="STRING" id="65393.PCC7424_2998"/>
<accession>B7KA44</accession>
<name>B7KA44_GLOC7</name>
<dbReference type="RefSeq" id="WP_015954997.1">
    <property type="nucleotide sequence ID" value="NC_011729.1"/>
</dbReference>
<dbReference type="HOGENOM" id="CLU_465186_0_0_3"/>
<dbReference type="NCBIfam" id="NF038350">
    <property type="entry name" value="taxis_HmpF"/>
    <property type="match status" value="1"/>
</dbReference>
<organism evidence="2 3">
    <name type="scientific">Gloeothece citriformis (strain PCC 7424)</name>
    <name type="common">Cyanothece sp. (strain PCC 7424)</name>
    <dbReference type="NCBI Taxonomy" id="65393"/>
    <lineage>
        <taxon>Bacteria</taxon>
        <taxon>Bacillati</taxon>
        <taxon>Cyanobacteriota</taxon>
        <taxon>Cyanophyceae</taxon>
        <taxon>Oscillatoriophycideae</taxon>
        <taxon>Chroococcales</taxon>
        <taxon>Aphanothecaceae</taxon>
        <taxon>Gloeothece</taxon>
        <taxon>Gloeothece citriformis</taxon>
    </lineage>
</organism>
<dbReference type="KEGG" id="cyc:PCC7424_2998"/>
<keyword evidence="3" id="KW-1185">Reference proteome</keyword>
<sequence>MLYLAEVKRQNRGFIGGFKTELKLLACQHNDQTWSAVPTEDIISWEDCQTQVGEGTLFLLELNNSRQIQGTPELAGDKLVRQLQKISRLMEKNKKEWEEIEQWKESLKIQAQELARRQIELENQQEQIEQMEQEFEYLERQRHEIEDAREKLKQEQENLEATKSQFGLPENLNPDQSSQIEALINRLASDPDSNNSPKDHINLALETVSQQQIELTNSWQQLEQKQASLEQRQQDLEQQRQNLERQQQELASFKAALEDAKIQLKIQETTLNNKQEILGQIHLNLETLEYLRNTLTRLAKGEEDISSENKVNIQDLENMPLGELEEIVNKLQAELDKIVRFVNDQEEELTLQCQTVNELKEKLKTSSEFERLSIEEELKDEQERKNMLDETLVGQRRTLWERQEILLQHLRVFRRRQGILEPEQQGNQINFTPLLNNLEDQRNHTLQERQKLETEIADIQTSIDQLKQIINEQLPQQENKEKELQHQQEIWQQAQLELSGLRSEIQLYESILNPLKNNLSNMSENLQQLMGWFSS</sequence>
<dbReference type="Proteomes" id="UP000002384">
    <property type="component" value="Chromosome"/>
</dbReference>
<keyword evidence="1" id="KW-0175">Coiled coil</keyword>
<reference evidence="3" key="1">
    <citation type="journal article" date="2011" name="MBio">
        <title>Novel metabolic attributes of the genus Cyanothece, comprising a group of unicellular nitrogen-fixing Cyanobacteria.</title>
        <authorList>
            <person name="Bandyopadhyay A."/>
            <person name="Elvitigala T."/>
            <person name="Welsh E."/>
            <person name="Stockel J."/>
            <person name="Liberton M."/>
            <person name="Min H."/>
            <person name="Sherman L.A."/>
            <person name="Pakrasi H.B."/>
        </authorList>
    </citation>
    <scope>NUCLEOTIDE SEQUENCE [LARGE SCALE GENOMIC DNA]</scope>
    <source>
        <strain evidence="3">PCC 7424</strain>
    </source>
</reference>